<evidence type="ECO:0000256" key="3">
    <source>
        <dbReference type="SAM" id="SignalP"/>
    </source>
</evidence>
<dbReference type="EMBL" id="MGAV01000001">
    <property type="protein sequence ID" value="OGK55597.1"/>
    <property type="molecule type" value="Genomic_DNA"/>
</dbReference>
<evidence type="ECO:0000313" key="4">
    <source>
        <dbReference type="EMBL" id="OGK55597.1"/>
    </source>
</evidence>
<dbReference type="Proteomes" id="UP000177418">
    <property type="component" value="Unassembled WGS sequence"/>
</dbReference>
<keyword evidence="2" id="KW-0472">Membrane</keyword>
<keyword evidence="2" id="KW-0812">Transmembrane</keyword>
<evidence type="ECO:0000256" key="2">
    <source>
        <dbReference type="SAM" id="Phobius"/>
    </source>
</evidence>
<dbReference type="AlphaFoldDB" id="A0A1F7JJ02"/>
<evidence type="ECO:0000256" key="1">
    <source>
        <dbReference type="SAM" id="MobiDB-lite"/>
    </source>
</evidence>
<keyword evidence="3" id="KW-0732">Signal</keyword>
<proteinExistence type="predicted"/>
<keyword evidence="2" id="KW-1133">Transmembrane helix</keyword>
<dbReference type="InterPro" id="IPR008969">
    <property type="entry name" value="CarboxyPept-like_regulatory"/>
</dbReference>
<sequence length="580" mass="64018">MKKSFFIAFLIFTVLAVTKYSFVQAQADPNTPPENSAVKMTVARSCLTSTTPIDQIRNATLGEGKQRIHLTGKCESDVGACYITTCVTTTDDTRCTSGNDAYDEALGYGKNNYTSLKTKIPYFVFEVIPDAKYQSSGNVDVDVKILAGPDIQWSFFAVGQRTTKISNQGDAAALEYGTIQFEGEEQCMTYRADPYGVVFDSQSLEPLPEVSLTLLDSNKNVFKLEGVPNPVTTEVDGLFNFVVPEGMYYLDPKAINKYGFEAQPYIHPNYVRAYSNIYKPDEVINENPDMPEHRDIALNPGVNQPYRGTPVNMKYGTYQHGDVFKISGKQSHPLTVITFKQGDKEIKSTSADRFGFYEVLIPNVDLLPDSKIDVYLTKVDLTQETQTAQPKKSISINPYPPYIEGKAINPKTGGVVPNAKVVIKIKGSDKVESQTDADQNGIFKFNPDEVPIIPYFLEITAPNSLASVKQTPVEFASLNKEYLAANNINLMTATKNGVPLMEKRKEDLPSETTQMPEENTGSQGNLNQLPTTQPEQSNSSLVLALSMLLILIVAVGVLVYFKLKKKGGLDEEPQAPPTMV</sequence>
<evidence type="ECO:0000313" key="5">
    <source>
        <dbReference type="Proteomes" id="UP000177418"/>
    </source>
</evidence>
<organism evidence="4 5">
    <name type="scientific">Candidatus Roizmanbacteria bacterium RIFCSPLOWO2_02_FULL_36_11</name>
    <dbReference type="NCBI Taxonomy" id="1802071"/>
    <lineage>
        <taxon>Bacteria</taxon>
        <taxon>Candidatus Roizmaniibacteriota</taxon>
    </lineage>
</organism>
<feature type="transmembrane region" description="Helical" evidence="2">
    <location>
        <begin position="541"/>
        <end position="561"/>
    </location>
</feature>
<protein>
    <recommendedName>
        <fullName evidence="6">SD-repeat containing protein B domain-containing protein</fullName>
    </recommendedName>
</protein>
<feature type="region of interest" description="Disordered" evidence="1">
    <location>
        <begin position="505"/>
        <end position="534"/>
    </location>
</feature>
<feature type="compositionally biased region" description="Polar residues" evidence="1">
    <location>
        <begin position="510"/>
        <end position="534"/>
    </location>
</feature>
<gene>
    <name evidence="4" type="ORF">A3H78_01430</name>
</gene>
<dbReference type="SUPFAM" id="SSF49464">
    <property type="entry name" value="Carboxypeptidase regulatory domain-like"/>
    <property type="match status" value="1"/>
</dbReference>
<comment type="caution">
    <text evidence="4">The sequence shown here is derived from an EMBL/GenBank/DDBJ whole genome shotgun (WGS) entry which is preliminary data.</text>
</comment>
<feature type="signal peptide" evidence="3">
    <location>
        <begin position="1"/>
        <end position="25"/>
    </location>
</feature>
<name>A0A1F7JJ02_9BACT</name>
<feature type="chain" id="PRO_5009529462" description="SD-repeat containing protein B domain-containing protein" evidence="3">
    <location>
        <begin position="26"/>
        <end position="580"/>
    </location>
</feature>
<evidence type="ECO:0008006" key="6">
    <source>
        <dbReference type="Google" id="ProtNLM"/>
    </source>
</evidence>
<accession>A0A1F7JJ02</accession>
<reference evidence="4 5" key="1">
    <citation type="journal article" date="2016" name="Nat. Commun.">
        <title>Thousands of microbial genomes shed light on interconnected biogeochemical processes in an aquifer system.</title>
        <authorList>
            <person name="Anantharaman K."/>
            <person name="Brown C.T."/>
            <person name="Hug L.A."/>
            <person name="Sharon I."/>
            <person name="Castelle C.J."/>
            <person name="Probst A.J."/>
            <person name="Thomas B.C."/>
            <person name="Singh A."/>
            <person name="Wilkins M.J."/>
            <person name="Karaoz U."/>
            <person name="Brodie E.L."/>
            <person name="Williams K.H."/>
            <person name="Hubbard S.S."/>
            <person name="Banfield J.F."/>
        </authorList>
    </citation>
    <scope>NUCLEOTIDE SEQUENCE [LARGE SCALE GENOMIC DNA]</scope>
</reference>